<dbReference type="InterPro" id="IPR051396">
    <property type="entry name" value="Bact_Antivir_Def_Nuclease"/>
</dbReference>
<dbReference type="PANTHER" id="PTHR43581:SF2">
    <property type="entry name" value="EXCINUCLEASE ATPASE SUBUNIT"/>
    <property type="match status" value="1"/>
</dbReference>
<comment type="caution">
    <text evidence="2">The sequence shown here is derived from an EMBL/GenBank/DDBJ whole genome shotgun (WGS) entry which is preliminary data.</text>
</comment>
<organism evidence="2 3">
    <name type="scientific">Microcystis viridis Mv_BB_P_19951000_S68D</name>
    <dbReference type="NCBI Taxonomy" id="2486270"/>
    <lineage>
        <taxon>Bacteria</taxon>
        <taxon>Bacillati</taxon>
        <taxon>Cyanobacteriota</taxon>
        <taxon>Cyanophyceae</taxon>
        <taxon>Oscillatoriophycideae</taxon>
        <taxon>Chroococcales</taxon>
        <taxon>Microcystaceae</taxon>
        <taxon>Microcystis</taxon>
    </lineage>
</organism>
<keyword evidence="2" id="KW-0067">ATP-binding</keyword>
<gene>
    <name evidence="2" type="ORF">EWV77_02680</name>
</gene>
<dbReference type="Proteomes" id="UP000320674">
    <property type="component" value="Unassembled WGS sequence"/>
</dbReference>
<dbReference type="Gene3D" id="3.40.50.300">
    <property type="entry name" value="P-loop containing nucleotide triphosphate hydrolases"/>
    <property type="match status" value="1"/>
</dbReference>
<dbReference type="EMBL" id="SFAZ01000042">
    <property type="protein sequence ID" value="TRU79451.1"/>
    <property type="molecule type" value="Genomic_DNA"/>
</dbReference>
<evidence type="ECO:0000259" key="1">
    <source>
        <dbReference type="Pfam" id="PF13175"/>
    </source>
</evidence>
<dbReference type="GO" id="GO:0005524">
    <property type="term" value="F:ATP binding"/>
    <property type="evidence" value="ECO:0007669"/>
    <property type="project" value="UniProtKB-KW"/>
</dbReference>
<evidence type="ECO:0000313" key="3">
    <source>
        <dbReference type="Proteomes" id="UP000320674"/>
    </source>
</evidence>
<feature type="domain" description="Endonuclease GajA/Old nuclease/RecF-like AAA" evidence="1">
    <location>
        <begin position="138"/>
        <end position="266"/>
    </location>
</feature>
<protein>
    <submittedName>
        <fullName evidence="2">ATP-binding protein</fullName>
    </submittedName>
</protein>
<dbReference type="SUPFAM" id="SSF52540">
    <property type="entry name" value="P-loop containing nucleoside triphosphate hydrolases"/>
    <property type="match status" value="1"/>
</dbReference>
<dbReference type="InterPro" id="IPR027417">
    <property type="entry name" value="P-loop_NTPase"/>
</dbReference>
<evidence type="ECO:0000313" key="2">
    <source>
        <dbReference type="EMBL" id="TRU79451.1"/>
    </source>
</evidence>
<dbReference type="PANTHER" id="PTHR43581">
    <property type="entry name" value="ATP/GTP PHOSPHATASE"/>
    <property type="match status" value="1"/>
</dbReference>
<proteinExistence type="predicted"/>
<accession>A0A552I7L0</accession>
<dbReference type="AlphaFoldDB" id="A0A552I7L0"/>
<reference evidence="2 3" key="1">
    <citation type="submission" date="2019-01" db="EMBL/GenBank/DDBJ databases">
        <title>Coherence of Microcystis species and biogeography revealed through population genomics.</title>
        <authorList>
            <person name="Perez-Carrascal O.M."/>
            <person name="Terrat Y."/>
            <person name="Giani A."/>
            <person name="Fortin N."/>
            <person name="Tromas N."/>
            <person name="Shapiro B.J."/>
        </authorList>
    </citation>
    <scope>NUCLEOTIDE SEQUENCE [LARGE SCALE GENOMIC DNA]</scope>
    <source>
        <strain evidence="2">Mv_BB_P_19951000_S68D</strain>
    </source>
</reference>
<keyword evidence="2" id="KW-0547">Nucleotide-binding</keyword>
<sequence>MLQEIHLKNVSPASEIDLDCASRLNILTGDNGLGKTFLLDIIWWCINNKQGQNPVSSYHKRNRTIEIETHISDRNNSLNIYCRVDGGFSIYVPYKQKAFKLSSTEVWYGRKVKNKIISYGLLEDWIKWQNQPNQSNIKLLAEIIQKLSAKNEQIKIGEPTRMSLDDIRGIPTIELPYETIPVTEASAGIQRILSLAYMLVWMQSENLITAQLFGRIPARQLIFLMDETEAHLHPRWQRSILPAILTVLKELEPIIDIQLFITTHSPLVLASVEPLFDQEKDKLFLFELNDNQVTLNEITWAKQGDVIGWLTSEVFGLKQARSQEAEQAIEAAQAWMRKDDMTQFPENLRTKEKIHQQLLKLLPGHDPFFPRWIVRMEADD</sequence>
<name>A0A552I7L0_MICVR</name>
<dbReference type="Pfam" id="PF13175">
    <property type="entry name" value="AAA_15"/>
    <property type="match status" value="1"/>
</dbReference>
<dbReference type="InterPro" id="IPR041685">
    <property type="entry name" value="AAA_GajA/Old/RecF-like"/>
</dbReference>